<accession>A0A3P1SFW5</accession>
<keyword evidence="3" id="KW-1185">Reference proteome</keyword>
<dbReference type="AlphaFoldDB" id="A0A3P1SFW5"/>
<evidence type="ECO:0000313" key="3">
    <source>
        <dbReference type="Proteomes" id="UP000280444"/>
    </source>
</evidence>
<organism evidence="2 3">
    <name type="scientific">Schaalia canis</name>
    <dbReference type="NCBI Taxonomy" id="100469"/>
    <lineage>
        <taxon>Bacteria</taxon>
        <taxon>Bacillati</taxon>
        <taxon>Actinomycetota</taxon>
        <taxon>Actinomycetes</taxon>
        <taxon>Actinomycetales</taxon>
        <taxon>Actinomycetaceae</taxon>
        <taxon>Schaalia</taxon>
    </lineage>
</organism>
<evidence type="ECO:0000313" key="2">
    <source>
        <dbReference type="EMBL" id="RRC95232.1"/>
    </source>
</evidence>
<evidence type="ECO:0000259" key="1">
    <source>
        <dbReference type="Pfam" id="PF13794"/>
    </source>
</evidence>
<dbReference type="Proteomes" id="UP000280444">
    <property type="component" value="Unassembled WGS sequence"/>
</dbReference>
<proteinExistence type="predicted"/>
<reference evidence="2 3" key="1">
    <citation type="submission" date="2018-11" db="EMBL/GenBank/DDBJ databases">
        <title>Genomes From Bacteria Associated with the Canine Oral Cavity: a Test Case for Automated Genome-Based Taxonomic Assignment.</title>
        <authorList>
            <person name="Coil D.A."/>
            <person name="Jospin G."/>
            <person name="Darling A.E."/>
            <person name="Wallis C."/>
            <person name="Davis I.J."/>
            <person name="Harris S."/>
            <person name="Eisen J.A."/>
            <person name="Holcombe L.J."/>
            <person name="O'Flynn C."/>
        </authorList>
    </citation>
    <scope>NUCLEOTIDE SEQUENCE [LARGE SCALE GENOMIC DNA]</scope>
    <source>
        <strain evidence="2 3">OH770</strain>
    </source>
</reference>
<dbReference type="EMBL" id="RQZF01000005">
    <property type="protein sequence ID" value="RRC95232.1"/>
    <property type="molecule type" value="Genomic_DNA"/>
</dbReference>
<name>A0A3P1SFW5_9ACTO</name>
<comment type="caution">
    <text evidence="2">The sequence shown here is derived from an EMBL/GenBank/DDBJ whole genome shotgun (WGS) entry which is preliminary data.</text>
</comment>
<protein>
    <submittedName>
        <fullName evidence="2">tRNA 2-methylthio-N6-isopentenyl adenosine(37) hydroxylase MiaE-like protein</fullName>
    </submittedName>
</protein>
<dbReference type="Gene3D" id="1.20.1260.10">
    <property type="match status" value="1"/>
</dbReference>
<dbReference type="InterPro" id="IPR059125">
    <property type="entry name" value="Ferritin_actino"/>
</dbReference>
<feature type="domain" description="Ferritin-like" evidence="1">
    <location>
        <begin position="11"/>
        <end position="166"/>
    </location>
</feature>
<dbReference type="OrthoDB" id="3728083at2"/>
<sequence>MDKVYEPVDEGTRNVVGLIAYATLAAMTRLAKDGDGAPTIAAHIEHAHMSARAYVVFSQLELWAVHRDVDLQEAAGQYKGLFDDLDARTRPDSWWERTVKTYVTIGILADFLQEVARRRELFSGAIGWDLGQNEWERAALAPLTAVDGQMQARLSLWARRVAGEVFGVVLLLLEEHPDLLAQPLDKPGIIEMLSARHCERMEKLHLQP</sequence>
<gene>
    <name evidence="2" type="ORF">EII11_06250</name>
</gene>
<dbReference type="Pfam" id="PF13794">
    <property type="entry name" value="MiaE_2"/>
    <property type="match status" value="1"/>
</dbReference>
<dbReference type="RefSeq" id="WP_124870251.1">
    <property type="nucleotide sequence ID" value="NZ_RQZF01000005.1"/>
</dbReference>
<dbReference type="InterPro" id="IPR012347">
    <property type="entry name" value="Ferritin-like"/>
</dbReference>